<dbReference type="EMBL" id="JAAIUW010000013">
    <property type="protein sequence ID" value="KAF7801942.1"/>
    <property type="molecule type" value="Genomic_DNA"/>
</dbReference>
<evidence type="ECO:0000313" key="1">
    <source>
        <dbReference type="EMBL" id="KAF7801942.1"/>
    </source>
</evidence>
<organism evidence="1 2">
    <name type="scientific">Senna tora</name>
    <dbReference type="NCBI Taxonomy" id="362788"/>
    <lineage>
        <taxon>Eukaryota</taxon>
        <taxon>Viridiplantae</taxon>
        <taxon>Streptophyta</taxon>
        <taxon>Embryophyta</taxon>
        <taxon>Tracheophyta</taxon>
        <taxon>Spermatophyta</taxon>
        <taxon>Magnoliopsida</taxon>
        <taxon>eudicotyledons</taxon>
        <taxon>Gunneridae</taxon>
        <taxon>Pentapetalae</taxon>
        <taxon>rosids</taxon>
        <taxon>fabids</taxon>
        <taxon>Fabales</taxon>
        <taxon>Fabaceae</taxon>
        <taxon>Caesalpinioideae</taxon>
        <taxon>Cassia clade</taxon>
        <taxon>Senna</taxon>
    </lineage>
</organism>
<name>A0A834SER4_9FABA</name>
<comment type="caution">
    <text evidence="1">The sequence shown here is derived from an EMBL/GenBank/DDBJ whole genome shotgun (WGS) entry which is preliminary data.</text>
</comment>
<evidence type="ECO:0000313" key="2">
    <source>
        <dbReference type="Proteomes" id="UP000634136"/>
    </source>
</evidence>
<gene>
    <name evidence="1" type="ORF">G2W53_041053</name>
</gene>
<reference evidence="1" key="1">
    <citation type="submission" date="2020-09" db="EMBL/GenBank/DDBJ databases">
        <title>Genome-Enabled Discovery of Anthraquinone Biosynthesis in Senna tora.</title>
        <authorList>
            <person name="Kang S.-H."/>
            <person name="Pandey R.P."/>
            <person name="Lee C.-M."/>
            <person name="Sim J.-S."/>
            <person name="Jeong J.-T."/>
            <person name="Choi B.-S."/>
            <person name="Jung M."/>
            <person name="Ginzburg D."/>
            <person name="Zhao K."/>
            <person name="Won S.Y."/>
            <person name="Oh T.-J."/>
            <person name="Yu Y."/>
            <person name="Kim N.-H."/>
            <person name="Lee O.R."/>
            <person name="Lee T.-H."/>
            <person name="Bashyal P."/>
            <person name="Kim T.-S."/>
            <person name="Lee W.-H."/>
            <person name="Kawkins C."/>
            <person name="Kim C.-K."/>
            <person name="Kim J.S."/>
            <person name="Ahn B.O."/>
            <person name="Rhee S.Y."/>
            <person name="Sohng J.K."/>
        </authorList>
    </citation>
    <scope>NUCLEOTIDE SEQUENCE</scope>
    <source>
        <tissue evidence="1">Leaf</tissue>
    </source>
</reference>
<sequence>MTSLEKTRTDNEGMYYGTSKTYKERQMTTHNIRTHGTLNSRCRFKFKTFEGCSAPREPNPEIKKVRPFLYVYERVEQSVVDECELFASTTKVESLAKPLVKNQNNYAMDVWPNTSRCENFSSMSHLS</sequence>
<keyword evidence="2" id="KW-1185">Reference proteome</keyword>
<protein>
    <submittedName>
        <fullName evidence="1">Uncharacterized protein</fullName>
    </submittedName>
</protein>
<accession>A0A834SER4</accession>
<dbReference type="AlphaFoldDB" id="A0A834SER4"/>
<dbReference type="Proteomes" id="UP000634136">
    <property type="component" value="Unassembled WGS sequence"/>
</dbReference>
<proteinExistence type="predicted"/>